<comment type="similarity">
    <text evidence="1 2">Belongs to the dTDP-4-dehydrorhamnose reductase family.</text>
</comment>
<comment type="caution">
    <text evidence="4">The sequence shown here is derived from an EMBL/GenBank/DDBJ whole genome shotgun (WGS) entry which is preliminary data.</text>
</comment>
<proteinExistence type="inferred from homology"/>
<dbReference type="Gene3D" id="3.90.25.10">
    <property type="entry name" value="UDP-galactose 4-epimerase, domain 1"/>
    <property type="match status" value="1"/>
</dbReference>
<dbReference type="InterPro" id="IPR005913">
    <property type="entry name" value="dTDP_dehydrorham_reduct"/>
</dbReference>
<accession>A0AAJ1SXG8</accession>
<dbReference type="SUPFAM" id="SSF51735">
    <property type="entry name" value="NAD(P)-binding Rossmann-fold domains"/>
    <property type="match status" value="1"/>
</dbReference>
<evidence type="ECO:0000256" key="2">
    <source>
        <dbReference type="RuleBase" id="RU364082"/>
    </source>
</evidence>
<name>A0AAJ1SXG8_9BACI</name>
<dbReference type="AlphaFoldDB" id="A0AAJ1SXG8"/>
<feature type="domain" description="RmlD-like substrate binding" evidence="3">
    <location>
        <begin position="1"/>
        <end position="276"/>
    </location>
</feature>
<dbReference type="Proteomes" id="UP001237207">
    <property type="component" value="Unassembled WGS sequence"/>
</dbReference>
<organism evidence="4 5">
    <name type="scientific">Oikeobacillus pervagus</name>
    <dbReference type="NCBI Taxonomy" id="1325931"/>
    <lineage>
        <taxon>Bacteria</taxon>
        <taxon>Bacillati</taxon>
        <taxon>Bacillota</taxon>
        <taxon>Bacilli</taxon>
        <taxon>Bacillales</taxon>
        <taxon>Bacillaceae</taxon>
        <taxon>Oikeobacillus</taxon>
    </lineage>
</organism>
<keyword evidence="5" id="KW-1185">Reference proteome</keyword>
<keyword evidence="2" id="KW-0521">NADP</keyword>
<dbReference type="GO" id="GO:0008831">
    <property type="term" value="F:dTDP-4-dehydrorhamnose reductase activity"/>
    <property type="evidence" value="ECO:0007669"/>
    <property type="project" value="UniProtKB-EC"/>
</dbReference>
<evidence type="ECO:0000313" key="5">
    <source>
        <dbReference type="Proteomes" id="UP001237207"/>
    </source>
</evidence>
<dbReference type="InterPro" id="IPR036291">
    <property type="entry name" value="NAD(P)-bd_dom_sf"/>
</dbReference>
<evidence type="ECO:0000313" key="4">
    <source>
        <dbReference type="EMBL" id="MDQ0214459.1"/>
    </source>
</evidence>
<comment type="pathway">
    <text evidence="2">Carbohydrate biosynthesis; dTDP-L-rhamnose biosynthesis.</text>
</comment>
<dbReference type="CDD" id="cd05254">
    <property type="entry name" value="dTDP_HR_like_SDR_e"/>
    <property type="match status" value="1"/>
</dbReference>
<dbReference type="InterPro" id="IPR029903">
    <property type="entry name" value="RmlD-like-bd"/>
</dbReference>
<dbReference type="RefSeq" id="WP_307256448.1">
    <property type="nucleotide sequence ID" value="NZ_JAUSUC010000007.1"/>
</dbReference>
<comment type="function">
    <text evidence="2">Catalyzes the reduction of dTDP-6-deoxy-L-lyxo-4-hexulose to yield dTDP-L-rhamnose.</text>
</comment>
<keyword evidence="2 4" id="KW-0560">Oxidoreductase</keyword>
<dbReference type="FunFam" id="3.40.50.720:FF:000159">
    <property type="entry name" value="dTDP-4-dehydrorhamnose reductase"/>
    <property type="match status" value="1"/>
</dbReference>
<dbReference type="NCBIfam" id="TIGR01214">
    <property type="entry name" value="rmlD"/>
    <property type="match status" value="1"/>
</dbReference>
<dbReference type="GO" id="GO:0019305">
    <property type="term" value="P:dTDP-rhamnose biosynthetic process"/>
    <property type="evidence" value="ECO:0007669"/>
    <property type="project" value="TreeGrafter"/>
</dbReference>
<dbReference type="PANTHER" id="PTHR10491:SF4">
    <property type="entry name" value="METHIONINE ADENOSYLTRANSFERASE 2 SUBUNIT BETA"/>
    <property type="match status" value="1"/>
</dbReference>
<evidence type="ECO:0000259" key="3">
    <source>
        <dbReference type="Pfam" id="PF04321"/>
    </source>
</evidence>
<dbReference type="GO" id="GO:0005829">
    <property type="term" value="C:cytosol"/>
    <property type="evidence" value="ECO:0007669"/>
    <property type="project" value="TreeGrafter"/>
</dbReference>
<evidence type="ECO:0000256" key="1">
    <source>
        <dbReference type="ARBA" id="ARBA00010944"/>
    </source>
</evidence>
<dbReference type="PANTHER" id="PTHR10491">
    <property type="entry name" value="DTDP-4-DEHYDRORHAMNOSE REDUCTASE"/>
    <property type="match status" value="1"/>
</dbReference>
<sequence>MDILITGANGQLGKELKRQLSHAHNVVSLDKEQLDVTNQVQVDEKITQINPQIIIHSAAFTNVDQCEIDRKKAFSVNSLGASHIAQAANKTHSRMFYISTDYVFDGRNKTPYPEEYPPNPQSVYGLSKWLGEQLVLGCKKVTIIRTSWLYGHDGENFVKTMLEMGKKNKEIRVVNDQIGSPTYVNDLTTTLIQLFGKKDGIYHVSNSGACTWYLFAKAIFNEAGFNPHLIYPVTTEEYGAIASRPHYSVLGHQALIRERVKIPRHWHHALKAFIRKEINS</sequence>
<dbReference type="EMBL" id="JAUSUC010000007">
    <property type="protein sequence ID" value="MDQ0214459.1"/>
    <property type="molecule type" value="Genomic_DNA"/>
</dbReference>
<protein>
    <recommendedName>
        <fullName evidence="2">dTDP-4-dehydrorhamnose reductase</fullName>
        <ecNumber evidence="2">1.1.1.133</ecNumber>
    </recommendedName>
</protein>
<gene>
    <name evidence="4" type="ORF">J2S13_000855</name>
</gene>
<dbReference type="EC" id="1.1.1.133" evidence="2"/>
<dbReference type="Gene3D" id="3.40.50.720">
    <property type="entry name" value="NAD(P)-binding Rossmann-like Domain"/>
    <property type="match status" value="1"/>
</dbReference>
<dbReference type="Pfam" id="PF04321">
    <property type="entry name" value="RmlD_sub_bind"/>
    <property type="match status" value="1"/>
</dbReference>
<reference evidence="4" key="1">
    <citation type="submission" date="2023-07" db="EMBL/GenBank/DDBJ databases">
        <title>Genomic Encyclopedia of Type Strains, Phase IV (KMG-IV): sequencing the most valuable type-strain genomes for metagenomic binning, comparative biology and taxonomic classification.</title>
        <authorList>
            <person name="Goeker M."/>
        </authorList>
    </citation>
    <scope>NUCLEOTIDE SEQUENCE</scope>
    <source>
        <strain evidence="4">DSM 23947</strain>
    </source>
</reference>